<dbReference type="GO" id="GO:0005634">
    <property type="term" value="C:nucleus"/>
    <property type="evidence" value="ECO:0007669"/>
    <property type="project" value="UniProtKB-SubCell"/>
</dbReference>
<organism evidence="6 7">
    <name type="scientific">Rhamnella rubrinervis</name>
    <dbReference type="NCBI Taxonomy" id="2594499"/>
    <lineage>
        <taxon>Eukaryota</taxon>
        <taxon>Viridiplantae</taxon>
        <taxon>Streptophyta</taxon>
        <taxon>Embryophyta</taxon>
        <taxon>Tracheophyta</taxon>
        <taxon>Spermatophyta</taxon>
        <taxon>Magnoliopsida</taxon>
        <taxon>eudicotyledons</taxon>
        <taxon>Gunneridae</taxon>
        <taxon>Pentapetalae</taxon>
        <taxon>rosids</taxon>
        <taxon>fabids</taxon>
        <taxon>Rosales</taxon>
        <taxon>Rhamnaceae</taxon>
        <taxon>rhamnoid group</taxon>
        <taxon>Rhamneae</taxon>
        <taxon>Rhamnella</taxon>
    </lineage>
</organism>
<keyword evidence="4" id="KW-0539">Nucleus</keyword>
<dbReference type="OrthoDB" id="5778525at2759"/>
<dbReference type="InterPro" id="IPR011598">
    <property type="entry name" value="bHLH_dom"/>
</dbReference>
<protein>
    <recommendedName>
        <fullName evidence="5">BHLH domain-containing protein</fullName>
    </recommendedName>
</protein>
<dbReference type="SUPFAM" id="SSF47459">
    <property type="entry name" value="HLH, helix-loop-helix DNA-binding domain"/>
    <property type="match status" value="1"/>
</dbReference>
<dbReference type="InterPro" id="IPR052610">
    <property type="entry name" value="bHLH_transcription_regulator"/>
</dbReference>
<keyword evidence="3" id="KW-0804">Transcription</keyword>
<evidence type="ECO:0000313" key="6">
    <source>
        <dbReference type="EMBL" id="KAF3439134.1"/>
    </source>
</evidence>
<evidence type="ECO:0000256" key="2">
    <source>
        <dbReference type="ARBA" id="ARBA00023015"/>
    </source>
</evidence>
<feature type="domain" description="BHLH" evidence="5">
    <location>
        <begin position="184"/>
        <end position="233"/>
    </location>
</feature>
<dbReference type="EMBL" id="VOIH02000008">
    <property type="protein sequence ID" value="KAF3439134.1"/>
    <property type="molecule type" value="Genomic_DNA"/>
</dbReference>
<evidence type="ECO:0000256" key="1">
    <source>
        <dbReference type="ARBA" id="ARBA00004123"/>
    </source>
</evidence>
<dbReference type="InterPro" id="IPR036638">
    <property type="entry name" value="HLH_DNA-bd_sf"/>
</dbReference>
<dbReference type="SMART" id="SM00353">
    <property type="entry name" value="HLH"/>
    <property type="match status" value="1"/>
</dbReference>
<evidence type="ECO:0000256" key="4">
    <source>
        <dbReference type="ARBA" id="ARBA00023242"/>
    </source>
</evidence>
<sequence length="297" mass="33443">MEVPSASWLSEMEMEYTTFIHQSNQLNSLDYSFDGLNFMSFFTENHSSHPVPSFTPKSPHNFSTSTTISMENPQMAIEIPAIQLKSNTTTWNSCLSITNHLSAKASPSSSSHLISLEYLNSPMVTSHEQDYGLSASVITKPRIEVGPNIGDMMFRPLMISQDSYDYEAQNILSPKYGQGAKRIRHASDHVIAERNRRKKLNQQFITLAAIAPGLKKMDKVTVLGHFIEYVKHLQRRLKTLEEEATKNKVVEPVVLLKRLWVCSIGDIPSSNENVDSCSDDQPLPEVEARTLDKDVLI</sequence>
<evidence type="ECO:0000313" key="7">
    <source>
        <dbReference type="Proteomes" id="UP000796880"/>
    </source>
</evidence>
<dbReference type="PANTHER" id="PTHR45959:SF72">
    <property type="entry name" value="BHLH DOMAIN-CONTAINING PROTEIN"/>
    <property type="match status" value="1"/>
</dbReference>
<evidence type="ECO:0000256" key="3">
    <source>
        <dbReference type="ARBA" id="ARBA00023163"/>
    </source>
</evidence>
<dbReference type="AlphaFoldDB" id="A0A8K0GUT9"/>
<dbReference type="Pfam" id="PF00010">
    <property type="entry name" value="HLH"/>
    <property type="match status" value="1"/>
</dbReference>
<proteinExistence type="predicted"/>
<comment type="subcellular location">
    <subcellularLocation>
        <location evidence="1">Nucleus</location>
    </subcellularLocation>
</comment>
<dbReference type="PROSITE" id="PS50888">
    <property type="entry name" value="BHLH"/>
    <property type="match status" value="1"/>
</dbReference>
<evidence type="ECO:0000259" key="5">
    <source>
        <dbReference type="PROSITE" id="PS50888"/>
    </source>
</evidence>
<name>A0A8K0GUT9_9ROSA</name>
<dbReference type="PANTHER" id="PTHR45959">
    <property type="entry name" value="BHLH TRANSCRIPTION FACTOR"/>
    <property type="match status" value="1"/>
</dbReference>
<dbReference type="Gene3D" id="4.10.280.10">
    <property type="entry name" value="Helix-loop-helix DNA-binding domain"/>
    <property type="match status" value="1"/>
</dbReference>
<comment type="caution">
    <text evidence="6">The sequence shown here is derived from an EMBL/GenBank/DDBJ whole genome shotgun (WGS) entry which is preliminary data.</text>
</comment>
<dbReference type="GO" id="GO:0046983">
    <property type="term" value="F:protein dimerization activity"/>
    <property type="evidence" value="ECO:0007669"/>
    <property type="project" value="InterPro"/>
</dbReference>
<gene>
    <name evidence="6" type="ORF">FNV43_RR17409</name>
</gene>
<keyword evidence="2" id="KW-0805">Transcription regulation</keyword>
<reference evidence="6" key="1">
    <citation type="submission" date="2020-03" db="EMBL/GenBank/DDBJ databases">
        <title>A high-quality chromosome-level genome assembly of a woody plant with both climbing and erect habits, Rhamnella rubrinervis.</title>
        <authorList>
            <person name="Lu Z."/>
            <person name="Yang Y."/>
            <person name="Zhu X."/>
            <person name="Sun Y."/>
        </authorList>
    </citation>
    <scope>NUCLEOTIDE SEQUENCE</scope>
    <source>
        <strain evidence="6">BYM</strain>
        <tissue evidence="6">Leaf</tissue>
    </source>
</reference>
<keyword evidence="7" id="KW-1185">Reference proteome</keyword>
<accession>A0A8K0GUT9</accession>
<dbReference type="Proteomes" id="UP000796880">
    <property type="component" value="Unassembled WGS sequence"/>
</dbReference>